<feature type="transmembrane region" description="Helical" evidence="1">
    <location>
        <begin position="7"/>
        <end position="27"/>
    </location>
</feature>
<keyword evidence="1" id="KW-0472">Membrane</keyword>
<evidence type="ECO:0000313" key="3">
    <source>
        <dbReference type="EMBL" id="SHH19595.1"/>
    </source>
</evidence>
<evidence type="ECO:0000313" key="4">
    <source>
        <dbReference type="Proteomes" id="UP000242520"/>
    </source>
</evidence>
<dbReference type="NCBIfam" id="TIGR02870">
    <property type="entry name" value="spore_II_D"/>
    <property type="match status" value="1"/>
</dbReference>
<dbReference type="Proteomes" id="UP000242520">
    <property type="component" value="Unassembled WGS sequence"/>
</dbReference>
<protein>
    <submittedName>
        <fullName evidence="3">Stage II sporulation protein D</fullName>
    </submittedName>
</protein>
<dbReference type="STRING" id="1123350.SAMN02744040_01171"/>
<evidence type="ECO:0000259" key="2">
    <source>
        <dbReference type="Pfam" id="PF08486"/>
    </source>
</evidence>
<sequence>MKNPFLVFIYVFFVIIVIPVFLTVGIYKDYIFNEDVVKNKKFESLNIKVYNSRKDKVEIMDLEEYLYNVVASEMPATFNEEALKAQAIAARSYVFYRMENGGDKIPQHKGAIVCTDHTHCQEYLTIEQLKKAHGREWMRKLWPKVKKAVDDTRGMVLVYEGKTIQPLYHSTSGGRTENSEEVFSAKLPYLRSVDSPYEQGSPKLISNVKISKRDFINKFKDADIVLSGNIKEEIKVLSRTEGGSVKEIKIGKKVIRGRDVRKILNLNSSDFEIKINDNYVNIITKGYGHGVGMSQWGANGMANKGYKYDEILKHYFKGVKIEKKY</sequence>
<proteinExistence type="predicted"/>
<feature type="domain" description="Sporulation stage II protein D amidase enhancer LytB N-terminal" evidence="2">
    <location>
        <begin position="51"/>
        <end position="159"/>
    </location>
</feature>
<dbReference type="GO" id="GO:0030435">
    <property type="term" value="P:sporulation resulting in formation of a cellular spore"/>
    <property type="evidence" value="ECO:0007669"/>
    <property type="project" value="InterPro"/>
</dbReference>
<dbReference type="InterPro" id="IPR014225">
    <property type="entry name" value="Spore_II_D_firmicutes"/>
</dbReference>
<keyword evidence="4" id="KW-1185">Reference proteome</keyword>
<accession>A0A1M5QZP3</accession>
<dbReference type="PANTHER" id="PTHR30032">
    <property type="entry name" value="N-ACETYLMURAMOYL-L-ALANINE AMIDASE-RELATED"/>
    <property type="match status" value="1"/>
</dbReference>
<dbReference type="RefSeq" id="WP_072724560.1">
    <property type="nucleotide sequence ID" value="NZ_FQXH01000010.1"/>
</dbReference>
<dbReference type="OrthoDB" id="9794671at2"/>
<dbReference type="EMBL" id="FQXH01000010">
    <property type="protein sequence ID" value="SHH19595.1"/>
    <property type="molecule type" value="Genomic_DNA"/>
</dbReference>
<name>A0A1M5QZP3_9FIRM</name>
<dbReference type="InterPro" id="IPR051922">
    <property type="entry name" value="Bact_Sporulation_Assoc"/>
</dbReference>
<dbReference type="NCBIfam" id="TIGR02669">
    <property type="entry name" value="SpoIID_LytB"/>
    <property type="match status" value="1"/>
</dbReference>
<evidence type="ECO:0000256" key="1">
    <source>
        <dbReference type="SAM" id="Phobius"/>
    </source>
</evidence>
<organism evidence="3 4">
    <name type="scientific">Tepidibacter thalassicus DSM 15285</name>
    <dbReference type="NCBI Taxonomy" id="1123350"/>
    <lineage>
        <taxon>Bacteria</taxon>
        <taxon>Bacillati</taxon>
        <taxon>Bacillota</taxon>
        <taxon>Clostridia</taxon>
        <taxon>Peptostreptococcales</taxon>
        <taxon>Peptostreptococcaceae</taxon>
        <taxon>Tepidibacter</taxon>
    </lineage>
</organism>
<dbReference type="GO" id="GO:0030288">
    <property type="term" value="C:outer membrane-bounded periplasmic space"/>
    <property type="evidence" value="ECO:0007669"/>
    <property type="project" value="TreeGrafter"/>
</dbReference>
<keyword evidence="1" id="KW-1133">Transmembrane helix</keyword>
<dbReference type="InterPro" id="IPR013486">
    <property type="entry name" value="SpoIID/LytB"/>
</dbReference>
<keyword evidence="1" id="KW-0812">Transmembrane</keyword>
<dbReference type="AlphaFoldDB" id="A0A1M5QZP3"/>
<dbReference type="InterPro" id="IPR013693">
    <property type="entry name" value="SpoIID/LytB_N"/>
</dbReference>
<gene>
    <name evidence="3" type="ORF">SAMN02744040_01171</name>
</gene>
<dbReference type="Pfam" id="PF08486">
    <property type="entry name" value="SpoIID"/>
    <property type="match status" value="1"/>
</dbReference>
<dbReference type="PANTHER" id="PTHR30032:SF4">
    <property type="entry name" value="AMIDASE ENHANCER"/>
    <property type="match status" value="1"/>
</dbReference>
<reference evidence="4" key="1">
    <citation type="submission" date="2016-11" db="EMBL/GenBank/DDBJ databases">
        <authorList>
            <person name="Varghese N."/>
            <person name="Submissions S."/>
        </authorList>
    </citation>
    <scope>NUCLEOTIDE SEQUENCE [LARGE SCALE GENOMIC DNA]</scope>
    <source>
        <strain evidence="4">DSM 15285</strain>
    </source>
</reference>